<feature type="binding site" evidence="2">
    <location>
        <position position="360"/>
    </location>
    <ligand>
        <name>ATP</name>
        <dbReference type="ChEBI" id="CHEBI:30616"/>
    </ligand>
</feature>
<protein>
    <recommendedName>
        <fullName evidence="3">Malectin-like domain-containing protein</fullName>
    </recommendedName>
</protein>
<accession>A0A0D9X7K6</accession>
<dbReference type="Gene3D" id="3.30.200.20">
    <property type="entry name" value="Phosphorylase Kinase, domain 1"/>
    <property type="match status" value="1"/>
</dbReference>
<dbReference type="InterPro" id="IPR024788">
    <property type="entry name" value="Malectin-like_Carb-bd_dom"/>
</dbReference>
<dbReference type="PANTHER" id="PTHR45631">
    <property type="entry name" value="OS07G0107800 PROTEIN-RELATED"/>
    <property type="match status" value="1"/>
</dbReference>
<reference evidence="4 5" key="1">
    <citation type="submission" date="2012-08" db="EMBL/GenBank/DDBJ databases">
        <title>Oryza genome evolution.</title>
        <authorList>
            <person name="Wing R.A."/>
        </authorList>
    </citation>
    <scope>NUCLEOTIDE SEQUENCE</scope>
</reference>
<keyword evidence="5" id="KW-1185">Reference proteome</keyword>
<dbReference type="AlphaFoldDB" id="A0A0D9X7K6"/>
<dbReference type="Pfam" id="PF12819">
    <property type="entry name" value="Malectin_like"/>
    <property type="match status" value="1"/>
</dbReference>
<keyword evidence="2" id="KW-0067">ATP-binding</keyword>
<dbReference type="PANTHER" id="PTHR45631:SF114">
    <property type="entry name" value="OS05G0525800 PROTEIN"/>
    <property type="match status" value="1"/>
</dbReference>
<dbReference type="Proteomes" id="UP000032180">
    <property type="component" value="Chromosome 8"/>
</dbReference>
<dbReference type="STRING" id="77586.A0A0D9X7K6"/>
<comment type="subcellular location">
    <subcellularLocation>
        <location evidence="1">Membrane</location>
        <topology evidence="1">Single-pass membrane protein</topology>
    </subcellularLocation>
</comment>
<dbReference type="InterPro" id="IPR017441">
    <property type="entry name" value="Protein_kinase_ATP_BS"/>
</dbReference>
<sequence length="379" mass="41898">MHGNYDGLADRLPVIFDLHVGVNFWSTVNVTDAGFAQIVEGIVFVPDNFVQVCLVNTGSGTPFISGLDLRPFNKELYEQVNATQGLVLYARINFGGPDDSTSVPDEGAYGSSSLKTSTKKDSSIVRYPDDPYDRIWESWFDQPDWVVISTKKSVKNVNNGDPFEAPTVVMQTAITPNTSKNIEISGVMAEPLSTPGYIAILYFSELQVLPSNAVRKFSINLNGRPWYASDYKPEYLQAKAIYSTEPLPLQNPQYNKSISSTADSTLSPIINAFEVYSVISTANVGTDAQDEKMISKAMKPQNESSINDGYGHGSLKLENRRFAYKELEMITNNFERVLGRGGFGYVYDGFLEDGTQVAVKLRSQSSNQGVKEFLAEENT</sequence>
<dbReference type="SUPFAM" id="SSF56112">
    <property type="entry name" value="Protein kinase-like (PK-like)"/>
    <property type="match status" value="1"/>
</dbReference>
<keyword evidence="2" id="KW-0547">Nucleotide-binding</keyword>
<dbReference type="EnsemblPlants" id="LPERR08G11340.1">
    <property type="protein sequence ID" value="LPERR08G11340.1"/>
    <property type="gene ID" value="LPERR08G11340"/>
</dbReference>
<evidence type="ECO:0000259" key="3">
    <source>
        <dbReference type="Pfam" id="PF12819"/>
    </source>
</evidence>
<evidence type="ECO:0000256" key="2">
    <source>
        <dbReference type="PROSITE-ProRule" id="PRU10141"/>
    </source>
</evidence>
<dbReference type="GO" id="GO:0016020">
    <property type="term" value="C:membrane"/>
    <property type="evidence" value="ECO:0007669"/>
    <property type="project" value="UniProtKB-SubCell"/>
</dbReference>
<dbReference type="HOGENOM" id="CLU_000288_41_5_1"/>
<evidence type="ECO:0000313" key="5">
    <source>
        <dbReference type="Proteomes" id="UP000032180"/>
    </source>
</evidence>
<dbReference type="eggNOG" id="KOG1187">
    <property type="taxonomic scope" value="Eukaryota"/>
</dbReference>
<reference evidence="4" key="3">
    <citation type="submission" date="2015-04" db="UniProtKB">
        <authorList>
            <consortium name="EnsemblPlants"/>
        </authorList>
    </citation>
    <scope>IDENTIFICATION</scope>
</reference>
<name>A0A0D9X7K6_9ORYZ</name>
<reference evidence="5" key="2">
    <citation type="submission" date="2013-12" db="EMBL/GenBank/DDBJ databases">
        <authorList>
            <person name="Yu Y."/>
            <person name="Lee S."/>
            <person name="de Baynast K."/>
            <person name="Wissotski M."/>
            <person name="Liu L."/>
            <person name="Talag J."/>
            <person name="Goicoechea J."/>
            <person name="Angelova A."/>
            <person name="Jetty R."/>
            <person name="Kudrna D."/>
            <person name="Golser W."/>
            <person name="Rivera L."/>
            <person name="Zhang J."/>
            <person name="Wing R."/>
        </authorList>
    </citation>
    <scope>NUCLEOTIDE SEQUENCE</scope>
</reference>
<dbReference type="GO" id="GO:0005524">
    <property type="term" value="F:ATP binding"/>
    <property type="evidence" value="ECO:0007669"/>
    <property type="project" value="UniProtKB-UniRule"/>
</dbReference>
<evidence type="ECO:0000313" key="4">
    <source>
        <dbReference type="EnsemblPlants" id="LPERR08G11340.1"/>
    </source>
</evidence>
<evidence type="ECO:0000256" key="1">
    <source>
        <dbReference type="ARBA" id="ARBA00004167"/>
    </source>
</evidence>
<proteinExistence type="predicted"/>
<dbReference type="Gramene" id="LPERR08G11340.1">
    <property type="protein sequence ID" value="LPERR08G11340.1"/>
    <property type="gene ID" value="LPERR08G11340"/>
</dbReference>
<dbReference type="PROSITE" id="PS00107">
    <property type="entry name" value="PROTEIN_KINASE_ATP"/>
    <property type="match status" value="1"/>
</dbReference>
<organism evidence="4 5">
    <name type="scientific">Leersia perrieri</name>
    <dbReference type="NCBI Taxonomy" id="77586"/>
    <lineage>
        <taxon>Eukaryota</taxon>
        <taxon>Viridiplantae</taxon>
        <taxon>Streptophyta</taxon>
        <taxon>Embryophyta</taxon>
        <taxon>Tracheophyta</taxon>
        <taxon>Spermatophyta</taxon>
        <taxon>Magnoliopsida</taxon>
        <taxon>Liliopsida</taxon>
        <taxon>Poales</taxon>
        <taxon>Poaceae</taxon>
        <taxon>BOP clade</taxon>
        <taxon>Oryzoideae</taxon>
        <taxon>Oryzeae</taxon>
        <taxon>Oryzinae</taxon>
        <taxon>Leersia</taxon>
    </lineage>
</organism>
<feature type="domain" description="Malectin-like" evidence="3">
    <location>
        <begin position="1"/>
        <end position="278"/>
    </location>
</feature>
<dbReference type="InterPro" id="IPR011009">
    <property type="entry name" value="Kinase-like_dom_sf"/>
</dbReference>